<dbReference type="PANTHER" id="PTHR36566:SF1">
    <property type="entry name" value="PYRIDINIUM-3,5-BISTHIOCARBOXYLIC ACID MONONUCLEOTIDE NICKEL INSERTION PROTEIN"/>
    <property type="match status" value="1"/>
</dbReference>
<keyword evidence="1" id="KW-0533">Nickel</keyword>
<sequence length="228" mass="25082">MKILYFDGSNGISGDMLLKAVSRLSRNEEKIYEVMRHEVMGSQEEQNHIHDGHHHGRSYKKVRELIENSGFSFASKKTALKIYEYIAQAEAKVHGETLETVHFHEVGRNEAVKNALAVGMAIEYICPDKIMVSPIYDGKGKIICSHGEIDVPVPAVMALRENCGYCFKTADVNTEMVTPSGLAGLMGIGAEAAEDEDIVKKAAVMDKIVVKGSRDTGRPGLTAYILKI</sequence>
<keyword evidence="3" id="KW-1185">Reference proteome</keyword>
<proteinExistence type="predicted"/>
<dbReference type="EMBL" id="JACRTA010000002">
    <property type="protein sequence ID" value="MBC8568398.1"/>
    <property type="molecule type" value="Genomic_DNA"/>
</dbReference>
<dbReference type="InterPro" id="IPR002822">
    <property type="entry name" value="Ni_insertion"/>
</dbReference>
<dbReference type="AlphaFoldDB" id="A0A926I9Q2"/>
<name>A0A926I9Q2_9FIRM</name>
<comment type="caution">
    <text evidence="2">The sequence shown here is derived from an EMBL/GenBank/DDBJ whole genome shotgun (WGS) entry which is preliminary data.</text>
</comment>
<gene>
    <name evidence="2" type="ORF">H8692_06480</name>
</gene>
<protein>
    <submittedName>
        <fullName evidence="2">DUF111 family protein</fullName>
    </submittedName>
</protein>
<accession>A0A926I9Q2</accession>
<evidence type="ECO:0000313" key="2">
    <source>
        <dbReference type="EMBL" id="MBC8568398.1"/>
    </source>
</evidence>
<organism evidence="2 3">
    <name type="scientific">Lentihominibacter hominis</name>
    <dbReference type="NCBI Taxonomy" id="2763645"/>
    <lineage>
        <taxon>Bacteria</taxon>
        <taxon>Bacillati</taxon>
        <taxon>Bacillota</taxon>
        <taxon>Clostridia</taxon>
        <taxon>Peptostreptococcales</taxon>
        <taxon>Anaerovoracaceae</taxon>
        <taxon>Lentihominibacter</taxon>
    </lineage>
</organism>
<evidence type="ECO:0000313" key="3">
    <source>
        <dbReference type="Proteomes" id="UP000610862"/>
    </source>
</evidence>
<dbReference type="RefSeq" id="WP_177268942.1">
    <property type="nucleotide sequence ID" value="NZ_JACRTA010000002.1"/>
</dbReference>
<reference evidence="2" key="1">
    <citation type="submission" date="2020-08" db="EMBL/GenBank/DDBJ databases">
        <title>Genome public.</title>
        <authorList>
            <person name="Liu C."/>
            <person name="Sun Q."/>
        </authorList>
    </citation>
    <scope>NUCLEOTIDE SEQUENCE</scope>
    <source>
        <strain evidence="2">NSJ-24</strain>
    </source>
</reference>
<dbReference type="PANTHER" id="PTHR36566">
    <property type="entry name" value="NICKEL INSERTION PROTEIN-RELATED"/>
    <property type="match status" value="1"/>
</dbReference>
<dbReference type="Proteomes" id="UP000610862">
    <property type="component" value="Unassembled WGS sequence"/>
</dbReference>
<evidence type="ECO:0000256" key="1">
    <source>
        <dbReference type="ARBA" id="ARBA00022596"/>
    </source>
</evidence>
<dbReference type="Pfam" id="PF01969">
    <property type="entry name" value="Ni_insertion"/>
    <property type="match status" value="1"/>
</dbReference>